<dbReference type="Proteomes" id="UP000007635">
    <property type="component" value="Chromosome XVII"/>
</dbReference>
<feature type="region of interest" description="Disordered" evidence="1">
    <location>
        <begin position="168"/>
        <end position="209"/>
    </location>
</feature>
<dbReference type="Pfam" id="PF10504">
    <property type="entry name" value="DUF2452"/>
    <property type="match status" value="1"/>
</dbReference>
<reference evidence="2 3" key="1">
    <citation type="journal article" date="2021" name="G3 (Bethesda)">
        <title>Improved contiguity of the threespine stickleback genome using long-read sequencing.</title>
        <authorList>
            <person name="Nath S."/>
            <person name="Shaw D.E."/>
            <person name="White M.A."/>
        </authorList>
    </citation>
    <scope>NUCLEOTIDE SEQUENCE [LARGE SCALE GENOMIC DNA]</scope>
    <source>
        <strain evidence="2 3">Lake Benthic</strain>
    </source>
</reference>
<dbReference type="Ensembl" id="ENSGACT00000044128.1">
    <property type="protein sequence ID" value="ENSGACP00000052878.1"/>
    <property type="gene ID" value="ENSGACG00000036397.1"/>
</dbReference>
<organism evidence="2 3">
    <name type="scientific">Gasterosteus aculeatus aculeatus</name>
    <name type="common">three-spined stickleback</name>
    <dbReference type="NCBI Taxonomy" id="481459"/>
    <lineage>
        <taxon>Eukaryota</taxon>
        <taxon>Metazoa</taxon>
        <taxon>Chordata</taxon>
        <taxon>Craniata</taxon>
        <taxon>Vertebrata</taxon>
        <taxon>Euteleostomi</taxon>
        <taxon>Actinopterygii</taxon>
        <taxon>Neopterygii</taxon>
        <taxon>Teleostei</taxon>
        <taxon>Neoteleostei</taxon>
        <taxon>Acanthomorphata</taxon>
        <taxon>Eupercaria</taxon>
        <taxon>Perciformes</taxon>
        <taxon>Cottioidei</taxon>
        <taxon>Gasterosteales</taxon>
        <taxon>Gasterosteidae</taxon>
        <taxon>Gasterosteus</taxon>
    </lineage>
</organism>
<sequence length="209" mass="22997">MERTVSLPNQPDRTTTVTLVESSSAPSGVELVSSYQTTRVGDPMDLVALATQVQRGDDFTKANACNKLTVIADQIRYLQEQARKVLEDAKRDADLHHAACNIVKKPGNMYYLYQRPSGQQYFSIISPKKKAVFPSHPRGLAPPSPPSPEGMGSQLPARLHRRVQASARHVLDPRGAGGEEGRRDCHHGQTSQPADHPAAAHRTQLQRHL</sequence>
<proteinExistence type="predicted"/>
<dbReference type="InterPro" id="IPR019534">
    <property type="entry name" value="DUF2452"/>
</dbReference>
<dbReference type="AlphaFoldDB" id="A0AAQ4QQX1"/>
<protein>
    <submittedName>
        <fullName evidence="2">Chromosome 1 open reading frame 50</fullName>
    </submittedName>
</protein>
<evidence type="ECO:0000313" key="2">
    <source>
        <dbReference type="Ensembl" id="ENSGACP00000052878.1"/>
    </source>
</evidence>
<dbReference type="PANTHER" id="PTHR14553:SF1">
    <property type="entry name" value="SIMILAR TO CHROMOSOME 1 OPEN READING FRAME 50"/>
    <property type="match status" value="1"/>
</dbReference>
<keyword evidence="3" id="KW-1185">Reference proteome</keyword>
<reference evidence="2" key="3">
    <citation type="submission" date="2025-09" db="UniProtKB">
        <authorList>
            <consortium name="Ensembl"/>
        </authorList>
    </citation>
    <scope>IDENTIFICATION</scope>
</reference>
<feature type="compositionally biased region" description="Basic and acidic residues" evidence="1">
    <location>
        <begin position="169"/>
        <end position="187"/>
    </location>
</feature>
<dbReference type="GeneTree" id="ENSGT00390000003084"/>
<accession>A0AAQ4QQX1</accession>
<reference evidence="2" key="2">
    <citation type="submission" date="2025-08" db="UniProtKB">
        <authorList>
            <consortium name="Ensembl"/>
        </authorList>
    </citation>
    <scope>IDENTIFICATION</scope>
</reference>
<dbReference type="PANTHER" id="PTHR14553">
    <property type="entry name" value="UNCHARACTERIZED PROTEIN C1ORF50"/>
    <property type="match status" value="1"/>
</dbReference>
<feature type="region of interest" description="Disordered" evidence="1">
    <location>
        <begin position="132"/>
        <end position="154"/>
    </location>
</feature>
<name>A0AAQ4QQX1_GASAC</name>
<evidence type="ECO:0000256" key="1">
    <source>
        <dbReference type="SAM" id="MobiDB-lite"/>
    </source>
</evidence>
<evidence type="ECO:0000313" key="3">
    <source>
        <dbReference type="Proteomes" id="UP000007635"/>
    </source>
</evidence>